<evidence type="ECO:0000313" key="2">
    <source>
        <dbReference type="EMBL" id="TNN44928.1"/>
    </source>
</evidence>
<proteinExistence type="predicted"/>
<gene>
    <name evidence="2" type="primary">DBNL_0</name>
    <name evidence="2" type="ORF">EYF80_044863</name>
</gene>
<protein>
    <submittedName>
        <fullName evidence="2">Drebrin-like protein</fullName>
    </submittedName>
</protein>
<sequence length="145" mass="17848">MKETRMTSVWQRKEVVLLKVAKASGADFRFRQQEQREAPRGAVGSVYRKVNAVEEIQQTKKDDFWGHAQRDEAARLQEDKRVEKERKEVEEKKTKEREEERREEKRKEEEQTKEREVERREEEERREEKRKEEEQTKERAQQMEK</sequence>
<dbReference type="EMBL" id="SRLO01000876">
    <property type="protein sequence ID" value="TNN44928.1"/>
    <property type="molecule type" value="Genomic_DNA"/>
</dbReference>
<accession>A0A4Z2FUM1</accession>
<keyword evidence="3" id="KW-1185">Reference proteome</keyword>
<organism evidence="2 3">
    <name type="scientific">Liparis tanakae</name>
    <name type="common">Tanaka's snailfish</name>
    <dbReference type="NCBI Taxonomy" id="230148"/>
    <lineage>
        <taxon>Eukaryota</taxon>
        <taxon>Metazoa</taxon>
        <taxon>Chordata</taxon>
        <taxon>Craniata</taxon>
        <taxon>Vertebrata</taxon>
        <taxon>Euteleostomi</taxon>
        <taxon>Actinopterygii</taxon>
        <taxon>Neopterygii</taxon>
        <taxon>Teleostei</taxon>
        <taxon>Neoteleostei</taxon>
        <taxon>Acanthomorphata</taxon>
        <taxon>Eupercaria</taxon>
        <taxon>Perciformes</taxon>
        <taxon>Cottioidei</taxon>
        <taxon>Cottales</taxon>
        <taxon>Liparidae</taxon>
        <taxon>Liparis</taxon>
    </lineage>
</organism>
<dbReference type="AlphaFoldDB" id="A0A4Z2FUM1"/>
<dbReference type="Proteomes" id="UP000314294">
    <property type="component" value="Unassembled WGS sequence"/>
</dbReference>
<evidence type="ECO:0000313" key="3">
    <source>
        <dbReference type="Proteomes" id="UP000314294"/>
    </source>
</evidence>
<name>A0A4Z2FUM1_9TELE</name>
<evidence type="ECO:0000256" key="1">
    <source>
        <dbReference type="SAM" id="MobiDB-lite"/>
    </source>
</evidence>
<reference evidence="2 3" key="1">
    <citation type="submission" date="2019-03" db="EMBL/GenBank/DDBJ databases">
        <title>First draft genome of Liparis tanakae, snailfish: a comprehensive survey of snailfish specific genes.</title>
        <authorList>
            <person name="Kim W."/>
            <person name="Song I."/>
            <person name="Jeong J.-H."/>
            <person name="Kim D."/>
            <person name="Kim S."/>
            <person name="Ryu S."/>
            <person name="Song J.Y."/>
            <person name="Lee S.K."/>
        </authorList>
    </citation>
    <scope>NUCLEOTIDE SEQUENCE [LARGE SCALE GENOMIC DNA]</scope>
    <source>
        <tissue evidence="2">Muscle</tissue>
    </source>
</reference>
<feature type="region of interest" description="Disordered" evidence="1">
    <location>
        <begin position="60"/>
        <end position="145"/>
    </location>
</feature>
<comment type="caution">
    <text evidence="2">The sequence shown here is derived from an EMBL/GenBank/DDBJ whole genome shotgun (WGS) entry which is preliminary data.</text>
</comment>